<dbReference type="STRING" id="983920.Y88_3643"/>
<protein>
    <recommendedName>
        <fullName evidence="1">Bacterial dipeptidyl-peptidase SH3 domain-containing protein</fullName>
    </recommendedName>
</protein>
<keyword evidence="3" id="KW-1185">Reference proteome</keyword>
<dbReference type="eggNOG" id="COG0791">
    <property type="taxonomic scope" value="Bacteria"/>
</dbReference>
<feature type="domain" description="Bacterial dipeptidyl-peptidase SH3" evidence="1">
    <location>
        <begin position="68"/>
        <end position="116"/>
    </location>
</feature>
<dbReference type="RefSeq" id="WP_008071620.1">
    <property type="nucleotide sequence ID" value="NZ_AQWK01000004.1"/>
</dbReference>
<dbReference type="Pfam" id="PF18348">
    <property type="entry name" value="SH3_16"/>
    <property type="match status" value="1"/>
</dbReference>
<organism evidence="2 3">
    <name type="scientific">Novosphingobium nitrogenifigens DSM 19370</name>
    <dbReference type="NCBI Taxonomy" id="983920"/>
    <lineage>
        <taxon>Bacteria</taxon>
        <taxon>Pseudomonadati</taxon>
        <taxon>Pseudomonadota</taxon>
        <taxon>Alphaproteobacteria</taxon>
        <taxon>Sphingomonadales</taxon>
        <taxon>Sphingomonadaceae</taxon>
        <taxon>Novosphingobium</taxon>
    </lineage>
</organism>
<sequence length="119" mass="12559">MSAHITSATDLAAIIGRELPLCGRSEKIDPLHRPVRGDLAHIRCAGRVFVPHYAVPMPRAAKADGAALRRTAGADAEVLITLASGDVFNVLDIAGAWAWGQQGEDGFVGYVALDDLEAL</sequence>
<name>F1ZD71_9SPHN</name>
<accession>F1ZD71</accession>
<evidence type="ECO:0000313" key="3">
    <source>
        <dbReference type="Proteomes" id="UP000004728"/>
    </source>
</evidence>
<comment type="caution">
    <text evidence="2">The sequence shown here is derived from an EMBL/GenBank/DDBJ whole genome shotgun (WGS) entry which is preliminary data.</text>
</comment>
<reference evidence="2 3" key="1">
    <citation type="journal article" date="2012" name="J. Bacteriol.">
        <title>Draft Genome Sequence of Novosphingobium nitrogenifigens Y88T.</title>
        <authorList>
            <person name="Strabala T.J."/>
            <person name="Macdonald L."/>
            <person name="Liu V."/>
            <person name="Smit A.M."/>
        </authorList>
    </citation>
    <scope>NUCLEOTIDE SEQUENCE [LARGE SCALE GENOMIC DNA]</scope>
    <source>
        <strain evidence="2 3">DSM 19370</strain>
    </source>
</reference>
<dbReference type="OrthoDB" id="9813368at2"/>
<evidence type="ECO:0000259" key="1">
    <source>
        <dbReference type="Pfam" id="PF18348"/>
    </source>
</evidence>
<dbReference type="AlphaFoldDB" id="F1ZD71"/>
<gene>
    <name evidence="2" type="ORF">Y88_3643</name>
</gene>
<evidence type="ECO:0000313" key="2">
    <source>
        <dbReference type="EMBL" id="EGD57334.1"/>
    </source>
</evidence>
<dbReference type="EMBL" id="AEWJ01000065">
    <property type="protein sequence ID" value="EGD57334.1"/>
    <property type="molecule type" value="Genomic_DNA"/>
</dbReference>
<dbReference type="InterPro" id="IPR041382">
    <property type="entry name" value="SH3_16"/>
</dbReference>
<dbReference type="Proteomes" id="UP000004728">
    <property type="component" value="Unassembled WGS sequence"/>
</dbReference>
<dbReference type="InParanoid" id="F1ZD71"/>
<dbReference type="HOGENOM" id="CLU_151915_0_0_5"/>
<proteinExistence type="predicted"/>